<dbReference type="Gene3D" id="3.30.930.10">
    <property type="entry name" value="Bira Bifunctional Protein, Domain 2"/>
    <property type="match status" value="2"/>
</dbReference>
<evidence type="ECO:0000313" key="12">
    <source>
        <dbReference type="Proteomes" id="UP000000689"/>
    </source>
</evidence>
<dbReference type="eggNOG" id="KOG2324">
    <property type="taxonomic scope" value="Eukaryota"/>
</dbReference>
<evidence type="ECO:0000256" key="4">
    <source>
        <dbReference type="ARBA" id="ARBA00022741"/>
    </source>
</evidence>
<dbReference type="Gene3D" id="3.40.50.800">
    <property type="entry name" value="Anticodon-binding domain"/>
    <property type="match status" value="1"/>
</dbReference>
<dbReference type="EMBL" id="HE580267">
    <property type="protein sequence ID" value="CCD22338.1"/>
    <property type="molecule type" value="Genomic_DNA"/>
</dbReference>
<evidence type="ECO:0000256" key="2">
    <source>
        <dbReference type="ARBA" id="ARBA00012831"/>
    </source>
</evidence>
<keyword evidence="4" id="KW-0547">Nucleotide-binding</keyword>
<dbReference type="InterPro" id="IPR002314">
    <property type="entry name" value="aa-tRNA-synt_IIb"/>
</dbReference>
<dbReference type="InterPro" id="IPR050062">
    <property type="entry name" value="Pro-tRNA_synthetase"/>
</dbReference>
<evidence type="ECO:0000256" key="5">
    <source>
        <dbReference type="ARBA" id="ARBA00022840"/>
    </source>
</evidence>
<reference evidence="11 12" key="1">
    <citation type="journal article" date="2011" name="Proc. Natl. Acad. Sci. U.S.A.">
        <title>Evolutionary erosion of yeast sex chromosomes by mating-type switching accidents.</title>
        <authorList>
            <person name="Gordon J.L."/>
            <person name="Armisen D."/>
            <person name="Proux-Wera E."/>
            <person name="Oheigeartaigh S.S."/>
            <person name="Byrne K.P."/>
            <person name="Wolfe K.H."/>
        </authorList>
    </citation>
    <scope>NUCLEOTIDE SEQUENCE [LARGE SCALE GENOMIC DNA]</scope>
    <source>
        <strain evidence="12">ATCC 10597 / BCRC 20456 / CBS 421 / NBRC 0211 / NRRL Y-12639</strain>
    </source>
</reference>
<dbReference type="GO" id="GO:0005739">
    <property type="term" value="C:mitochondrion"/>
    <property type="evidence" value="ECO:0007669"/>
    <property type="project" value="TreeGrafter"/>
</dbReference>
<dbReference type="GeneID" id="11497453"/>
<dbReference type="GO" id="GO:0005524">
    <property type="term" value="F:ATP binding"/>
    <property type="evidence" value="ECO:0007669"/>
    <property type="project" value="UniProtKB-KW"/>
</dbReference>
<dbReference type="InterPro" id="IPR002316">
    <property type="entry name" value="Pro-tRNA-ligase_IIa"/>
</dbReference>
<dbReference type="NCBIfam" id="TIGR00409">
    <property type="entry name" value="proS_fam_II"/>
    <property type="match status" value="1"/>
</dbReference>
<evidence type="ECO:0000256" key="8">
    <source>
        <dbReference type="ARBA" id="ARBA00029731"/>
    </source>
</evidence>
<keyword evidence="12" id="KW-1185">Reference proteome</keyword>
<dbReference type="InterPro" id="IPR004500">
    <property type="entry name" value="Pro-tRNA-synth_IIa_bac-type"/>
</dbReference>
<sequence length="602" mass="68965">MMLNGQSMLKTSIYNPLFKRSIQIFQSKTLTRGTINNIPTQELLEQLGFIKKISSGLFHLLPLGLRTLKKIENVIHSRMNNDANGLEVSLSLLSSKELWEKTNRWQNDELFKLKDGKKNEFCLTATCEEDSTQLMRGFINSYKDLPVLVYQIGKKYRDEIRPRGGLLRGKEFIMKDGYSFAKNEQESIEIFNKMNEVYFNIFKDLNVPVVSAIADSGEMGGSLSKEFHLLHPSGEDTIYTCSSCSNVSTMEKCESFPQSDKEGQYDKDVSVRYGLSRDHSTLICYYFPQNRELNWNLARKAIDYDIDMFLSDTPNDKIVKIYKDSVEDIIFAKVVRVMDIRLSSRANFPDFPLTQYLKNNFSQIDEVSIVNAESEEICGSCGEGHLVGAKSVELGHTFNLGTKYSKPLSVTYMDKENNKGQLVHMGCYGIGVSRIIGAMSEMNRDEKGLRWSRNMSPYLVSICHNTPVKKRIGTDPNLNIEIEKLKKELELKIPELSNEILYEFNENIGLGSRIFLSESLGIPINIIIGPKNWPKVEVEMRNIPKYYNDNDGKDEKSFLAKYENLKDKYKWEIVRGENGEIKKHIIPSIYLPKAVKILLDFL</sequence>
<name>G0W3F0_NAUDC</name>
<evidence type="ECO:0000256" key="9">
    <source>
        <dbReference type="ARBA" id="ARBA00047671"/>
    </source>
</evidence>
<dbReference type="KEGG" id="ndi:NDAI_0A01800"/>
<evidence type="ECO:0000259" key="10">
    <source>
        <dbReference type="PROSITE" id="PS50862"/>
    </source>
</evidence>
<keyword evidence="7" id="KW-0030">Aminoacyl-tRNA synthetase</keyword>
<dbReference type="HOGENOM" id="CLU_016739_0_0_1"/>
<evidence type="ECO:0000256" key="3">
    <source>
        <dbReference type="ARBA" id="ARBA00022598"/>
    </source>
</evidence>
<dbReference type="RefSeq" id="XP_003667581.1">
    <property type="nucleotide sequence ID" value="XM_003667533.1"/>
</dbReference>
<dbReference type="InterPro" id="IPR045864">
    <property type="entry name" value="aa-tRNA-synth_II/BPL/LPL"/>
</dbReference>
<dbReference type="InterPro" id="IPR006195">
    <property type="entry name" value="aa-tRNA-synth_II"/>
</dbReference>
<accession>G0W3F0</accession>
<gene>
    <name evidence="11" type="primary">NDAI0A01800</name>
    <name evidence="11" type="ordered locus">NDAI_0A01800</name>
</gene>
<dbReference type="PANTHER" id="PTHR42753:SF2">
    <property type="entry name" value="PROLINE--TRNA LIGASE"/>
    <property type="match status" value="1"/>
</dbReference>
<comment type="catalytic activity">
    <reaction evidence="9">
        <text>tRNA(Pro) + L-proline + ATP = L-prolyl-tRNA(Pro) + AMP + diphosphate</text>
        <dbReference type="Rhea" id="RHEA:14305"/>
        <dbReference type="Rhea" id="RHEA-COMP:9700"/>
        <dbReference type="Rhea" id="RHEA-COMP:9702"/>
        <dbReference type="ChEBI" id="CHEBI:30616"/>
        <dbReference type="ChEBI" id="CHEBI:33019"/>
        <dbReference type="ChEBI" id="CHEBI:60039"/>
        <dbReference type="ChEBI" id="CHEBI:78442"/>
        <dbReference type="ChEBI" id="CHEBI:78532"/>
        <dbReference type="ChEBI" id="CHEBI:456215"/>
        <dbReference type="EC" id="6.1.1.15"/>
    </reaction>
</comment>
<organism evidence="11 12">
    <name type="scientific">Naumovozyma dairenensis (strain ATCC 10597 / BCRC 20456 / CBS 421 / NBRC 0211 / NRRL Y-12639)</name>
    <name type="common">Saccharomyces dairenensis</name>
    <dbReference type="NCBI Taxonomy" id="1071378"/>
    <lineage>
        <taxon>Eukaryota</taxon>
        <taxon>Fungi</taxon>
        <taxon>Dikarya</taxon>
        <taxon>Ascomycota</taxon>
        <taxon>Saccharomycotina</taxon>
        <taxon>Saccharomycetes</taxon>
        <taxon>Saccharomycetales</taxon>
        <taxon>Saccharomycetaceae</taxon>
        <taxon>Naumovozyma</taxon>
    </lineage>
</organism>
<dbReference type="AlphaFoldDB" id="G0W3F0"/>
<evidence type="ECO:0000256" key="1">
    <source>
        <dbReference type="ARBA" id="ARBA00008226"/>
    </source>
</evidence>
<evidence type="ECO:0000256" key="7">
    <source>
        <dbReference type="ARBA" id="ARBA00023146"/>
    </source>
</evidence>
<comment type="similarity">
    <text evidence="1">Belongs to the class-II aminoacyl-tRNA synthetase family.</text>
</comment>
<keyword evidence="6" id="KW-0648">Protein biosynthesis</keyword>
<dbReference type="GO" id="GO:0006433">
    <property type="term" value="P:prolyl-tRNA aminoacylation"/>
    <property type="evidence" value="ECO:0007669"/>
    <property type="project" value="InterPro"/>
</dbReference>
<proteinExistence type="inferred from homology"/>
<evidence type="ECO:0000313" key="11">
    <source>
        <dbReference type="EMBL" id="CCD22338.1"/>
    </source>
</evidence>
<dbReference type="PROSITE" id="PS50862">
    <property type="entry name" value="AA_TRNA_LIGASE_II"/>
    <property type="match status" value="1"/>
</dbReference>
<evidence type="ECO:0000256" key="6">
    <source>
        <dbReference type="ARBA" id="ARBA00022917"/>
    </source>
</evidence>
<keyword evidence="3" id="KW-0436">Ligase</keyword>
<dbReference type="Proteomes" id="UP000000689">
    <property type="component" value="Chromosome 1"/>
</dbReference>
<protein>
    <recommendedName>
        <fullName evidence="2">proline--tRNA ligase</fullName>
        <ecNumber evidence="2">6.1.1.15</ecNumber>
    </recommendedName>
    <alternativeName>
        <fullName evidence="8">Prolyl-tRNA synthetase</fullName>
    </alternativeName>
</protein>
<dbReference type="InterPro" id="IPR036621">
    <property type="entry name" value="Anticodon-bd_dom_sf"/>
</dbReference>
<dbReference type="GO" id="GO:0004827">
    <property type="term" value="F:proline-tRNA ligase activity"/>
    <property type="evidence" value="ECO:0007669"/>
    <property type="project" value="UniProtKB-EC"/>
</dbReference>
<feature type="domain" description="Aminoacyl-transfer RNA synthetases class-II family profile" evidence="10">
    <location>
        <begin position="64"/>
        <end position="457"/>
    </location>
</feature>
<dbReference type="PANTHER" id="PTHR42753">
    <property type="entry name" value="MITOCHONDRIAL RIBOSOME PROTEIN L39/PROLYL-TRNA LIGASE FAMILY MEMBER"/>
    <property type="match status" value="1"/>
</dbReference>
<dbReference type="OrthoDB" id="10267474at2759"/>
<dbReference type="SUPFAM" id="SSF55681">
    <property type="entry name" value="Class II aaRS and biotin synthetases"/>
    <property type="match status" value="1"/>
</dbReference>
<dbReference type="EC" id="6.1.1.15" evidence="2"/>
<dbReference type="PRINTS" id="PR01046">
    <property type="entry name" value="TRNASYNTHPRO"/>
</dbReference>
<dbReference type="STRING" id="1071378.G0W3F0"/>
<dbReference type="OMA" id="NCDYAAN"/>
<dbReference type="Pfam" id="PF00587">
    <property type="entry name" value="tRNA-synt_2b"/>
    <property type="match status" value="1"/>
</dbReference>
<keyword evidence="5" id="KW-0067">ATP-binding</keyword>